<proteinExistence type="predicted"/>
<dbReference type="RefSeq" id="WP_166032694.1">
    <property type="nucleotide sequence ID" value="NZ_CP048877.1"/>
</dbReference>
<dbReference type="Proteomes" id="UP000502179">
    <property type="component" value="Chromosome"/>
</dbReference>
<reference evidence="1 2" key="1">
    <citation type="submission" date="2020-02" db="EMBL/GenBank/DDBJ databases">
        <title>Genome analysis of Thermosulfuriphilus ammonigenes ST65T, an anaerobic thermophilic chemolithoautotrophic bacterium isolated from a deep-sea hydrothermal vent.</title>
        <authorList>
            <person name="Slobodkina G."/>
            <person name="Allioux M."/>
            <person name="Merkel A."/>
            <person name="Alain K."/>
            <person name="Jebbar M."/>
            <person name="Slobodkin A."/>
        </authorList>
    </citation>
    <scope>NUCLEOTIDE SEQUENCE [LARGE SCALE GENOMIC DNA]</scope>
    <source>
        <strain evidence="1 2">ST65</strain>
    </source>
</reference>
<sequence length="91" mass="10973">MARISIDKALSWVLRHSGQLHPGECLDLLCKKRNRLIRVVRTKEGFRLEERGFFKEDFFTQGGKEFQKLLERLILREFPRSHMLWAFKRRA</sequence>
<gene>
    <name evidence="1" type="ORF">G4V39_09425</name>
</gene>
<dbReference type="AlphaFoldDB" id="A0A6G7PY18"/>
<name>A0A6G7PY18_9BACT</name>
<evidence type="ECO:0000313" key="1">
    <source>
        <dbReference type="EMBL" id="QIJ72477.1"/>
    </source>
</evidence>
<dbReference type="EMBL" id="CP048877">
    <property type="protein sequence ID" value="QIJ72477.1"/>
    <property type="molecule type" value="Genomic_DNA"/>
</dbReference>
<keyword evidence="2" id="KW-1185">Reference proteome</keyword>
<accession>A0A6G7PY18</accession>
<dbReference type="KEGG" id="tav:G4V39_09425"/>
<organism evidence="1 2">
    <name type="scientific">Thermosulfuriphilus ammonigenes</name>
    <dbReference type="NCBI Taxonomy" id="1936021"/>
    <lineage>
        <taxon>Bacteria</taxon>
        <taxon>Pseudomonadati</taxon>
        <taxon>Thermodesulfobacteriota</taxon>
        <taxon>Thermodesulfobacteria</taxon>
        <taxon>Thermodesulfobacteriales</taxon>
        <taxon>Thermodesulfobacteriaceae</taxon>
        <taxon>Thermosulfuriphilus</taxon>
    </lineage>
</organism>
<evidence type="ECO:0000313" key="2">
    <source>
        <dbReference type="Proteomes" id="UP000502179"/>
    </source>
</evidence>
<protein>
    <submittedName>
        <fullName evidence="1">Uncharacterized protein</fullName>
    </submittedName>
</protein>